<gene>
    <name evidence="1" type="ORF">H8S37_04490</name>
</gene>
<dbReference type="EMBL" id="JACOPF010000001">
    <property type="protein sequence ID" value="MBC5688192.1"/>
    <property type="molecule type" value="Genomic_DNA"/>
</dbReference>
<sequence>MSTVTGWADMKYREEGYGITIPLSQLSQEAMYKDYSVFCQYQFNKKKNKYQLTMWIQRKDIDGHFRFEREGIDTQYISGTRETIRENICRIVEQAMNVKYFDYYINRYEYDMECYEKGFEILELKGEKPCV</sequence>
<dbReference type="Proteomes" id="UP000652477">
    <property type="component" value="Unassembled WGS sequence"/>
</dbReference>
<evidence type="ECO:0000313" key="2">
    <source>
        <dbReference type="Proteomes" id="UP000652477"/>
    </source>
</evidence>
<reference evidence="1" key="1">
    <citation type="submission" date="2020-08" db="EMBL/GenBank/DDBJ databases">
        <title>Genome public.</title>
        <authorList>
            <person name="Liu C."/>
            <person name="Sun Q."/>
        </authorList>
    </citation>
    <scope>NUCLEOTIDE SEQUENCE</scope>
    <source>
        <strain evidence="1">NSJ-55</strain>
    </source>
</reference>
<dbReference type="RefSeq" id="WP_186874826.1">
    <property type="nucleotide sequence ID" value="NZ_JACOPF010000001.1"/>
</dbReference>
<dbReference type="AlphaFoldDB" id="A0A923LGA2"/>
<protein>
    <submittedName>
        <fullName evidence="1">Uncharacterized protein</fullName>
    </submittedName>
</protein>
<evidence type="ECO:0000313" key="1">
    <source>
        <dbReference type="EMBL" id="MBC5688192.1"/>
    </source>
</evidence>
<proteinExistence type="predicted"/>
<comment type="caution">
    <text evidence="1">The sequence shown here is derived from an EMBL/GenBank/DDBJ whole genome shotgun (WGS) entry which is preliminary data.</text>
</comment>
<organism evidence="1 2">
    <name type="scientific">Mediterraneibacter hominis</name>
    <dbReference type="NCBI Taxonomy" id="2763054"/>
    <lineage>
        <taxon>Bacteria</taxon>
        <taxon>Bacillati</taxon>
        <taxon>Bacillota</taxon>
        <taxon>Clostridia</taxon>
        <taxon>Lachnospirales</taxon>
        <taxon>Lachnospiraceae</taxon>
        <taxon>Mediterraneibacter</taxon>
    </lineage>
</organism>
<accession>A0A923LGA2</accession>
<keyword evidence="2" id="KW-1185">Reference proteome</keyword>
<name>A0A923LGA2_9FIRM</name>